<reference evidence="1 2" key="1">
    <citation type="submission" date="2023-06" db="EMBL/GenBank/DDBJ databases">
        <authorList>
            <person name="Zeman M."/>
            <person name="Kubasova T."/>
            <person name="Jahodarova E."/>
            <person name="Nykrynova M."/>
            <person name="Rychlik I."/>
        </authorList>
    </citation>
    <scope>NUCLEOTIDE SEQUENCE [LARGE SCALE GENOMIC DNA]</scope>
    <source>
        <strain evidence="1 2">ET4</strain>
    </source>
</reference>
<sequence length="193" mass="22805">MENIQHTFPCSELDERERVWRFADYAAGACVLLLESFMRHAQIPEQLKLTYEEAAFALHYILDNPQEEENTDLEICERVLFGLHHFAICLPYLNAEYMTVDDEDYAQTNLLIAKRILPVLKDFAARTQHPPGYFCRIYPEVEDQCAHWDAALQEMIFAFEYLTEPAKYHNEQSIKRMQIGLHLFAEYLQEMYN</sequence>
<comment type="caution">
    <text evidence="1">The sequence shown here is derived from an EMBL/GenBank/DDBJ whole genome shotgun (WGS) entry which is preliminary data.</text>
</comment>
<evidence type="ECO:0008006" key="3">
    <source>
        <dbReference type="Google" id="ProtNLM"/>
    </source>
</evidence>
<dbReference type="Proteomes" id="UP001228403">
    <property type="component" value="Unassembled WGS sequence"/>
</dbReference>
<accession>A0ABT7U7M0</accession>
<evidence type="ECO:0000313" key="2">
    <source>
        <dbReference type="Proteomes" id="UP001228403"/>
    </source>
</evidence>
<evidence type="ECO:0000313" key="1">
    <source>
        <dbReference type="EMBL" id="MDM8146519.1"/>
    </source>
</evidence>
<name>A0ABT7U7M0_9BACE</name>
<organism evidence="1 2">
    <name type="scientific">Bacteroides eggerthii</name>
    <dbReference type="NCBI Taxonomy" id="28111"/>
    <lineage>
        <taxon>Bacteria</taxon>
        <taxon>Pseudomonadati</taxon>
        <taxon>Bacteroidota</taxon>
        <taxon>Bacteroidia</taxon>
        <taxon>Bacteroidales</taxon>
        <taxon>Bacteroidaceae</taxon>
        <taxon>Bacteroides</taxon>
    </lineage>
</organism>
<gene>
    <name evidence="1" type="ORF">QUW02_11415</name>
</gene>
<reference evidence="2" key="2">
    <citation type="submission" date="2023-07" db="EMBL/GenBank/DDBJ databases">
        <title>Identification and characterization of horizontal gene transfer across gut microbiota members of farm animals based on homology search.</title>
        <authorList>
            <person name="Schwarzerova J."/>
            <person name="Nykrynova M."/>
            <person name="Jureckova K."/>
            <person name="Cejkova D."/>
            <person name="Rychlik I."/>
        </authorList>
    </citation>
    <scope>NUCLEOTIDE SEQUENCE [LARGE SCALE GENOMIC DNA]</scope>
    <source>
        <strain evidence="2">ET4</strain>
    </source>
</reference>
<keyword evidence="2" id="KW-1185">Reference proteome</keyword>
<protein>
    <recommendedName>
        <fullName evidence="3">Transcriptional regulator</fullName>
    </recommendedName>
</protein>
<proteinExistence type="predicted"/>
<dbReference type="EMBL" id="JAUDCF010000034">
    <property type="protein sequence ID" value="MDM8146519.1"/>
    <property type="molecule type" value="Genomic_DNA"/>
</dbReference>